<keyword evidence="2" id="KW-1185">Reference proteome</keyword>
<evidence type="ECO:0000313" key="2">
    <source>
        <dbReference type="Proteomes" id="UP001152607"/>
    </source>
</evidence>
<dbReference type="Proteomes" id="UP001152607">
    <property type="component" value="Unassembled WGS sequence"/>
</dbReference>
<dbReference type="EMBL" id="CAOQHR010000002">
    <property type="protein sequence ID" value="CAI6325537.1"/>
    <property type="molecule type" value="Genomic_DNA"/>
</dbReference>
<organism evidence="1 2">
    <name type="scientific">Periconia digitata</name>
    <dbReference type="NCBI Taxonomy" id="1303443"/>
    <lineage>
        <taxon>Eukaryota</taxon>
        <taxon>Fungi</taxon>
        <taxon>Dikarya</taxon>
        <taxon>Ascomycota</taxon>
        <taxon>Pezizomycotina</taxon>
        <taxon>Dothideomycetes</taxon>
        <taxon>Pleosporomycetidae</taxon>
        <taxon>Pleosporales</taxon>
        <taxon>Massarineae</taxon>
        <taxon>Periconiaceae</taxon>
        <taxon>Periconia</taxon>
    </lineage>
</organism>
<accession>A0A9W4XG83</accession>
<reference evidence="1" key="1">
    <citation type="submission" date="2023-01" db="EMBL/GenBank/DDBJ databases">
        <authorList>
            <person name="Van Ghelder C."/>
            <person name="Rancurel C."/>
        </authorList>
    </citation>
    <scope>NUCLEOTIDE SEQUENCE</scope>
    <source>
        <strain evidence="1">CNCM I-4278</strain>
    </source>
</reference>
<protein>
    <submittedName>
        <fullName evidence="1">Uncharacterized protein</fullName>
    </submittedName>
</protein>
<name>A0A9W4XG83_9PLEO</name>
<comment type="caution">
    <text evidence="1">The sequence shown here is derived from an EMBL/GenBank/DDBJ whole genome shotgun (WGS) entry which is preliminary data.</text>
</comment>
<dbReference type="AlphaFoldDB" id="A0A9W4XG83"/>
<gene>
    <name evidence="1" type="ORF">PDIGIT_LOCUS3784</name>
</gene>
<sequence>MLVNQTYFKLSLYAHCTPFVALATTAGVTPETSPTVSGAVKNVSTNASTDDAGSPAWRANAAVYLDPPTVRMESDIAAAVVISASGQTIMATVAAGTRTPPTPNDASDPKATVNLSLSGLQTAKLPAKVVMNSTATSKISLLRPGKMDKAALKTTAPTAVVKAGPIPRTPILTGMGS</sequence>
<evidence type="ECO:0000313" key="1">
    <source>
        <dbReference type="EMBL" id="CAI6325537.1"/>
    </source>
</evidence>
<proteinExistence type="predicted"/>